<feature type="transmembrane region" description="Helical" evidence="7">
    <location>
        <begin position="75"/>
        <end position="100"/>
    </location>
</feature>
<feature type="transmembrane region" description="Helical" evidence="7">
    <location>
        <begin position="387"/>
        <end position="405"/>
    </location>
</feature>
<comment type="similarity">
    <text evidence="7">Belongs to the binding-protein-dependent transport system permease family.</text>
</comment>
<dbReference type="Pfam" id="PF00528">
    <property type="entry name" value="BPD_transp_1"/>
    <property type="match status" value="2"/>
</dbReference>
<dbReference type="CDD" id="cd06261">
    <property type="entry name" value="TM_PBP2"/>
    <property type="match status" value="1"/>
</dbReference>
<evidence type="ECO:0000256" key="5">
    <source>
        <dbReference type="ARBA" id="ARBA00022989"/>
    </source>
</evidence>
<feature type="domain" description="ABC transmembrane type-1" evidence="8">
    <location>
        <begin position="71"/>
        <end position="258"/>
    </location>
</feature>
<dbReference type="AlphaFoldDB" id="A0A9C7G651"/>
<feature type="transmembrane region" description="Helical" evidence="7">
    <location>
        <begin position="518"/>
        <end position="541"/>
    </location>
</feature>
<dbReference type="InterPro" id="IPR000515">
    <property type="entry name" value="MetI-like"/>
</dbReference>
<keyword evidence="3" id="KW-1003">Cell membrane</keyword>
<feature type="transmembrane region" description="Helical" evidence="7">
    <location>
        <begin position="128"/>
        <end position="150"/>
    </location>
</feature>
<keyword evidence="4 7" id="KW-0812">Transmembrane</keyword>
<evidence type="ECO:0000313" key="9">
    <source>
        <dbReference type="EMBL" id="CAG9606433.1"/>
    </source>
</evidence>
<feature type="transmembrane region" description="Helical" evidence="7">
    <location>
        <begin position="353"/>
        <end position="375"/>
    </location>
</feature>
<name>A0A9C7G651_9BACI</name>
<evidence type="ECO:0000313" key="10">
    <source>
        <dbReference type="Proteomes" id="UP000789845"/>
    </source>
</evidence>
<feature type="transmembrane region" description="Helical" evidence="7">
    <location>
        <begin position="283"/>
        <end position="301"/>
    </location>
</feature>
<dbReference type="Proteomes" id="UP000789845">
    <property type="component" value="Unassembled WGS sequence"/>
</dbReference>
<keyword evidence="2 7" id="KW-0813">Transport</keyword>
<comment type="caution">
    <text evidence="9">The sequence shown here is derived from an EMBL/GenBank/DDBJ whole genome shotgun (WGS) entry which is preliminary data.</text>
</comment>
<feature type="transmembrane region" description="Helical" evidence="7">
    <location>
        <begin position="208"/>
        <end position="228"/>
    </location>
</feature>
<protein>
    <submittedName>
        <fullName evidence="9">Phosphate-import permease protein PhnE</fullName>
    </submittedName>
</protein>
<accession>A0A9C7G651</accession>
<dbReference type="EMBL" id="CAKJTG010000001">
    <property type="protein sequence ID" value="CAG9606433.1"/>
    <property type="molecule type" value="Genomic_DNA"/>
</dbReference>
<organism evidence="9 10">
    <name type="scientific">Pseudoneobacillus rhizosphaerae</name>
    <dbReference type="NCBI Taxonomy" id="2880968"/>
    <lineage>
        <taxon>Bacteria</taxon>
        <taxon>Bacillati</taxon>
        <taxon>Bacillota</taxon>
        <taxon>Bacilli</taxon>
        <taxon>Bacillales</taxon>
        <taxon>Bacillaceae</taxon>
        <taxon>Pseudoneobacillus</taxon>
    </lineage>
</organism>
<evidence type="ECO:0000256" key="6">
    <source>
        <dbReference type="ARBA" id="ARBA00023136"/>
    </source>
</evidence>
<keyword evidence="6 7" id="KW-0472">Membrane</keyword>
<keyword evidence="10" id="KW-1185">Reference proteome</keyword>
<evidence type="ECO:0000259" key="8">
    <source>
        <dbReference type="PROSITE" id="PS50928"/>
    </source>
</evidence>
<proteinExistence type="inferred from homology"/>
<evidence type="ECO:0000256" key="2">
    <source>
        <dbReference type="ARBA" id="ARBA00022448"/>
    </source>
</evidence>
<evidence type="ECO:0000256" key="3">
    <source>
        <dbReference type="ARBA" id="ARBA00022475"/>
    </source>
</evidence>
<dbReference type="PANTHER" id="PTHR30043">
    <property type="entry name" value="PHOSPHONATES TRANSPORT SYSTEM PERMEASE PROTEIN"/>
    <property type="match status" value="1"/>
</dbReference>
<evidence type="ECO:0000256" key="1">
    <source>
        <dbReference type="ARBA" id="ARBA00004651"/>
    </source>
</evidence>
<dbReference type="InterPro" id="IPR035906">
    <property type="entry name" value="MetI-like_sf"/>
</dbReference>
<feature type="transmembrane region" description="Helical" evidence="7">
    <location>
        <begin position="240"/>
        <end position="262"/>
    </location>
</feature>
<comment type="subcellular location">
    <subcellularLocation>
        <location evidence="1 7">Cell membrane</location>
        <topology evidence="1 7">Multi-pass membrane protein</topology>
    </subcellularLocation>
</comment>
<dbReference type="PANTHER" id="PTHR30043:SF1">
    <property type="entry name" value="ABC TRANSPORT SYSTEM PERMEASE PROTEIN P69"/>
    <property type="match status" value="1"/>
</dbReference>
<evidence type="ECO:0000256" key="4">
    <source>
        <dbReference type="ARBA" id="ARBA00022692"/>
    </source>
</evidence>
<dbReference type="RefSeq" id="WP_230494721.1">
    <property type="nucleotide sequence ID" value="NZ_CAKJTG010000001.1"/>
</dbReference>
<feature type="transmembrane region" description="Helical" evidence="7">
    <location>
        <begin position="411"/>
        <end position="434"/>
    </location>
</feature>
<dbReference type="SUPFAM" id="SSF161098">
    <property type="entry name" value="MetI-like"/>
    <property type="match status" value="2"/>
</dbReference>
<dbReference type="Gene3D" id="1.10.3720.10">
    <property type="entry name" value="MetI-like"/>
    <property type="match status" value="2"/>
</dbReference>
<dbReference type="PROSITE" id="PS50928">
    <property type="entry name" value="ABC_TM1"/>
    <property type="match status" value="2"/>
</dbReference>
<dbReference type="GO" id="GO:0005886">
    <property type="term" value="C:plasma membrane"/>
    <property type="evidence" value="ECO:0007669"/>
    <property type="project" value="UniProtKB-SubCell"/>
</dbReference>
<gene>
    <name evidence="9" type="primary">phnE</name>
    <name evidence="9" type="ORF">NEOCIP111885_00121</name>
</gene>
<evidence type="ECO:0000256" key="7">
    <source>
        <dbReference type="RuleBase" id="RU363032"/>
    </source>
</evidence>
<feature type="domain" description="ABC transmembrane type-1" evidence="8">
    <location>
        <begin position="349"/>
        <end position="542"/>
    </location>
</feature>
<dbReference type="GO" id="GO:0055085">
    <property type="term" value="P:transmembrane transport"/>
    <property type="evidence" value="ECO:0007669"/>
    <property type="project" value="InterPro"/>
</dbReference>
<keyword evidence="5 7" id="KW-1133">Transmembrane helix</keyword>
<sequence>MMHDIIDSFDRRKRFYINLLLILIFLWSLTAINWNEDLVHPGGGVMIIQILKSILQPNLSFEIIQIALESTWITVVYAVAGMTLAILYGSIAGVLASGILTNNRILKKVSVGIFRGILSFTRAIHELVWAWLFVASFGLSPYAAIFALAIPYGGILGRILADALNDVPKQPIQALKLAGASNWKCLFYGYLPFVWNHMLSYTLYRFECAIRSSTIMSFVGLGGLGYQIQLSLADLKFDEVWTFLFFLILLVVIVDLWSGLLRNSNNSKFSAHALLRYFSIDRLSIYIFTLLVCTSWYYVIFVQQASLLKLFSSENAQYALKFFTGLLGLNEVQPAFLNFDYWKTAIGLTWETLLMSVMAIGIATIVTLLTVIPAARNFANGTLTASSSFWQWLSFGIIRIAYIFSRAVPELIWAMLIVFLLQPGLLPGALALALHNFGILGKLCAEVIEEMDHKPVRNLSTAGANKAQMLLYGVLPMVMPKFLSYIFYRWEVIMRTTIVVGFIGAGGLGQEFKLSMSFFHYSEITLLLFCYLILVFIADFFSEWFRKAAK</sequence>
<reference evidence="9" key="1">
    <citation type="submission" date="2021-10" db="EMBL/GenBank/DDBJ databases">
        <authorList>
            <person name="Criscuolo A."/>
        </authorList>
    </citation>
    <scope>NUCLEOTIDE SEQUENCE</scope>
    <source>
        <strain evidence="9">CIP111885</strain>
    </source>
</reference>
<feature type="transmembrane region" description="Helical" evidence="7">
    <location>
        <begin position="15"/>
        <end position="32"/>
    </location>
</feature>